<evidence type="ECO:0000313" key="7">
    <source>
        <dbReference type="Proteomes" id="UP001497482"/>
    </source>
</evidence>
<accession>A0AAV2L0Z3</accession>
<feature type="transmembrane region" description="Helical" evidence="5">
    <location>
        <begin position="62"/>
        <end position="87"/>
    </location>
</feature>
<keyword evidence="7" id="KW-1185">Reference proteome</keyword>
<feature type="transmembrane region" description="Helical" evidence="5">
    <location>
        <begin position="5"/>
        <end position="22"/>
    </location>
</feature>
<evidence type="ECO:0000313" key="6">
    <source>
        <dbReference type="EMBL" id="CAL1596023.1"/>
    </source>
</evidence>
<evidence type="ECO:0000256" key="4">
    <source>
        <dbReference type="ARBA" id="ARBA00023136"/>
    </source>
</evidence>
<evidence type="ECO:0000256" key="3">
    <source>
        <dbReference type="ARBA" id="ARBA00022989"/>
    </source>
</evidence>
<keyword evidence="3 5" id="KW-1133">Transmembrane helix</keyword>
<organism evidence="6 7">
    <name type="scientific">Knipowitschia caucasica</name>
    <name type="common">Caucasian dwarf goby</name>
    <name type="synonym">Pomatoschistus caucasicus</name>
    <dbReference type="NCBI Taxonomy" id="637954"/>
    <lineage>
        <taxon>Eukaryota</taxon>
        <taxon>Metazoa</taxon>
        <taxon>Chordata</taxon>
        <taxon>Craniata</taxon>
        <taxon>Vertebrata</taxon>
        <taxon>Euteleostomi</taxon>
        <taxon>Actinopterygii</taxon>
        <taxon>Neopterygii</taxon>
        <taxon>Teleostei</taxon>
        <taxon>Neoteleostei</taxon>
        <taxon>Acanthomorphata</taxon>
        <taxon>Gobiaria</taxon>
        <taxon>Gobiiformes</taxon>
        <taxon>Gobioidei</taxon>
        <taxon>Gobiidae</taxon>
        <taxon>Gobiinae</taxon>
        <taxon>Knipowitschia</taxon>
    </lineage>
</organism>
<dbReference type="SUPFAM" id="SSF103473">
    <property type="entry name" value="MFS general substrate transporter"/>
    <property type="match status" value="1"/>
</dbReference>
<protein>
    <recommendedName>
        <fullName evidence="8">Major facilitator superfamily (MFS) profile domain-containing protein</fullName>
    </recommendedName>
</protein>
<feature type="transmembrane region" description="Helical" evidence="5">
    <location>
        <begin position="28"/>
        <end position="50"/>
    </location>
</feature>
<evidence type="ECO:0000256" key="5">
    <source>
        <dbReference type="SAM" id="Phobius"/>
    </source>
</evidence>
<dbReference type="Proteomes" id="UP001497482">
    <property type="component" value="Chromosome 20"/>
</dbReference>
<evidence type="ECO:0008006" key="8">
    <source>
        <dbReference type="Google" id="ProtNLM"/>
    </source>
</evidence>
<dbReference type="GO" id="GO:0016020">
    <property type="term" value="C:membrane"/>
    <property type="evidence" value="ECO:0007669"/>
    <property type="project" value="UniProtKB-SubCell"/>
</dbReference>
<comment type="subcellular location">
    <subcellularLocation>
        <location evidence="1">Membrane</location>
        <topology evidence="1">Multi-pass membrane protein</topology>
    </subcellularLocation>
</comment>
<feature type="transmembrane region" description="Helical" evidence="5">
    <location>
        <begin position="93"/>
        <end position="114"/>
    </location>
</feature>
<dbReference type="PANTHER" id="PTHR24064">
    <property type="entry name" value="SOLUTE CARRIER FAMILY 22 MEMBER"/>
    <property type="match status" value="1"/>
</dbReference>
<reference evidence="6 7" key="1">
    <citation type="submission" date="2024-04" db="EMBL/GenBank/DDBJ databases">
        <authorList>
            <person name="Waldvogel A.-M."/>
            <person name="Schoenle A."/>
        </authorList>
    </citation>
    <scope>NUCLEOTIDE SEQUENCE [LARGE SCALE GENOMIC DNA]</scope>
</reference>
<dbReference type="InterPro" id="IPR036259">
    <property type="entry name" value="MFS_trans_sf"/>
</dbReference>
<keyword evidence="4 5" id="KW-0472">Membrane</keyword>
<gene>
    <name evidence="6" type="ORF">KC01_LOCUS24743</name>
</gene>
<dbReference type="Gene3D" id="1.20.1250.20">
    <property type="entry name" value="MFS general substrate transporter like domains"/>
    <property type="match status" value="1"/>
</dbReference>
<sequence>MTKDLFRLIITLSYYALILNTSNLHGDPFLNCFLSALVEVPAYFIALLLLRFTARRLCQSSTLLFGGLMILFVHLIPFGLPVVGVVLEMLGKFGITSAFCIVYAVSSEVFPTVIRNTAVGCCSMSARIGNIASPFVIYLAQ</sequence>
<evidence type="ECO:0000256" key="1">
    <source>
        <dbReference type="ARBA" id="ARBA00004141"/>
    </source>
</evidence>
<dbReference type="EMBL" id="OZ035842">
    <property type="protein sequence ID" value="CAL1596023.1"/>
    <property type="molecule type" value="Genomic_DNA"/>
</dbReference>
<name>A0AAV2L0Z3_KNICA</name>
<evidence type="ECO:0000256" key="2">
    <source>
        <dbReference type="ARBA" id="ARBA00022692"/>
    </source>
</evidence>
<dbReference type="AlphaFoldDB" id="A0AAV2L0Z3"/>
<keyword evidence="2 5" id="KW-0812">Transmembrane</keyword>
<proteinExistence type="predicted"/>